<dbReference type="PROSITE" id="PS51011">
    <property type="entry name" value="ARID"/>
    <property type="match status" value="1"/>
</dbReference>
<dbReference type="PANTHER" id="PTHR22970:SF14">
    <property type="entry name" value="AT-RICH INTERACTIVE DOMAIN-CONTAINING PROTEIN 2"/>
    <property type="match status" value="1"/>
</dbReference>
<dbReference type="InterPro" id="IPR013087">
    <property type="entry name" value="Znf_C2H2_type"/>
</dbReference>
<keyword evidence="2" id="KW-0804">Transcription</keyword>
<keyword evidence="1" id="KW-0805">Transcription regulation</keyword>
<protein>
    <recommendedName>
        <fullName evidence="5">ARID domain-containing protein</fullName>
    </recommendedName>
</protein>
<dbReference type="Pfam" id="PF21816">
    <property type="entry name" value="Zap1_zf1"/>
    <property type="match status" value="1"/>
</dbReference>
<organism evidence="6 7">
    <name type="scientific">Circinella minor</name>
    <dbReference type="NCBI Taxonomy" id="1195481"/>
    <lineage>
        <taxon>Eukaryota</taxon>
        <taxon>Fungi</taxon>
        <taxon>Fungi incertae sedis</taxon>
        <taxon>Mucoromycota</taxon>
        <taxon>Mucoromycotina</taxon>
        <taxon>Mucoromycetes</taxon>
        <taxon>Mucorales</taxon>
        <taxon>Lichtheimiaceae</taxon>
        <taxon>Circinella</taxon>
    </lineage>
</organism>
<dbReference type="Gene3D" id="1.10.150.60">
    <property type="entry name" value="ARID DNA-binding domain"/>
    <property type="match status" value="1"/>
</dbReference>
<feature type="domain" description="ARID" evidence="5">
    <location>
        <begin position="11"/>
        <end position="103"/>
    </location>
</feature>
<dbReference type="PANTHER" id="PTHR22970">
    <property type="entry name" value="AT-RICH INTERACTIVE DOMAIN-CONTAINING PROTEIN 2"/>
    <property type="match status" value="1"/>
</dbReference>
<dbReference type="CDD" id="cd16100">
    <property type="entry name" value="ARID"/>
    <property type="match status" value="1"/>
</dbReference>
<reference evidence="6 7" key="1">
    <citation type="submission" date="2020-12" db="EMBL/GenBank/DDBJ databases">
        <title>Metabolic potential, ecology and presence of endohyphal bacteria is reflected in genomic diversity of Mucoromycotina.</title>
        <authorList>
            <person name="Muszewska A."/>
            <person name="Okrasinska A."/>
            <person name="Steczkiewicz K."/>
            <person name="Drgas O."/>
            <person name="Orlowska M."/>
            <person name="Perlinska-Lenart U."/>
            <person name="Aleksandrzak-Piekarczyk T."/>
            <person name="Szatraj K."/>
            <person name="Zielenkiewicz U."/>
            <person name="Pilsyk S."/>
            <person name="Malc E."/>
            <person name="Mieczkowski P."/>
            <person name="Kruszewska J.S."/>
            <person name="Biernat P."/>
            <person name="Pawlowska J."/>
        </authorList>
    </citation>
    <scope>NUCLEOTIDE SEQUENCE [LARGE SCALE GENOMIC DNA]</scope>
    <source>
        <strain evidence="6 7">CBS 142.35</strain>
    </source>
</reference>
<evidence type="ECO:0000256" key="1">
    <source>
        <dbReference type="ARBA" id="ARBA00023015"/>
    </source>
</evidence>
<feature type="compositionally biased region" description="Polar residues" evidence="4">
    <location>
        <begin position="153"/>
        <end position="162"/>
    </location>
</feature>
<dbReference type="Proteomes" id="UP000646827">
    <property type="component" value="Unassembled WGS sequence"/>
</dbReference>
<dbReference type="SMART" id="SM01014">
    <property type="entry name" value="ARID"/>
    <property type="match status" value="1"/>
</dbReference>
<dbReference type="InterPro" id="IPR001606">
    <property type="entry name" value="ARID_dom"/>
</dbReference>
<dbReference type="SMART" id="SM00501">
    <property type="entry name" value="BRIGHT"/>
    <property type="match status" value="1"/>
</dbReference>
<keyword evidence="3" id="KW-0539">Nucleus</keyword>
<dbReference type="GO" id="GO:0008270">
    <property type="term" value="F:zinc ion binding"/>
    <property type="evidence" value="ECO:0007669"/>
    <property type="project" value="InterPro"/>
</dbReference>
<dbReference type="GO" id="GO:0003677">
    <property type="term" value="F:DNA binding"/>
    <property type="evidence" value="ECO:0007669"/>
    <property type="project" value="InterPro"/>
</dbReference>
<dbReference type="InterPro" id="IPR036431">
    <property type="entry name" value="ARID_dom_sf"/>
</dbReference>
<comment type="caution">
    <text evidence="6">The sequence shown here is derived from an EMBL/GenBank/DDBJ whole genome shotgun (WGS) entry which is preliminary data.</text>
</comment>
<name>A0A8H7SA11_9FUNG</name>
<dbReference type="InterPro" id="IPR048420">
    <property type="entry name" value="Zap1-like_Znf1"/>
</dbReference>
<feature type="compositionally biased region" description="Polar residues" evidence="4">
    <location>
        <begin position="493"/>
        <end position="503"/>
    </location>
</feature>
<proteinExistence type="predicted"/>
<sequence length="802" mass="91380">MSKAIDTIERTPEYTQFIDDLNEFHARKGTTLQAEPILGGQKLDLFRIYKAVMDAGGFDQVTKKRSWKHIGDAFDFPKTCTNSAYILKGVYIRNLLGWEEETVWGKAWNPPDELRGPNAHRASTLAGKSFKNKGPSFNNSSNSYSNKSPRSTPTPNYTPIQPDTTHARFDMLDLGLSLPDSSSIFHFDQLAIRNELDQCTISEFHHQSHPHEHVHMMKEQRTDCIRANNFDEQVKQRILYSLQSSNEWDVEWALNYVVTISFERPEELRLDKTPLLLDLLLKWSNPFLNENTSNNSNNNNTTTIKNNPNPILKILHILRNFSFLEVNARILASDIRLKSMIEKSLALSTSKNLDLGRHCIDVLENMAPYIQLNGPFDDCIACLNNLLYIQERYLLIGTLRILTTLAMTDSNQVCLISVSMATAIRIAQLLVINNDEELVGTVLEYLYQYTRISADFRRQLLMAHSGADIGVLVSLLSTKSKYFRTKLCDEGNTSNMSSPASSTDMDHQHEPHGSVPCVPNLTAYQQLDEPYRCLGWLKDKFEVSNANSVLSLDDMYMLYEMRFGQEKALKMKEFYTVLKIAFPGAPDYMNGSGPILEGTSVRGIQIKMSILEDGAEMLCQWTNCSQTFGDELLLQRHVIRDHVGMHQHDMTELGDETPAAASETGGTGTGGVTEMLECMWTDCADSMQEFKDRGEITTHLRSHFDEEQQQQYQQLHNNNNSTHQYQHNSYMMNMSNGNGHNNMIIDYSDIKGIALVAANLLRQLSKDPESHDYFKPYEQELLALARRRPRLGPHIKYIFSKF</sequence>
<dbReference type="Gene3D" id="3.30.160.60">
    <property type="entry name" value="Classic Zinc Finger"/>
    <property type="match status" value="1"/>
</dbReference>
<evidence type="ECO:0000313" key="6">
    <source>
        <dbReference type="EMBL" id="KAG2225386.1"/>
    </source>
</evidence>
<evidence type="ECO:0000259" key="5">
    <source>
        <dbReference type="PROSITE" id="PS51011"/>
    </source>
</evidence>
<dbReference type="SMART" id="SM00355">
    <property type="entry name" value="ZnF_C2H2"/>
    <property type="match status" value="2"/>
</dbReference>
<dbReference type="EMBL" id="JAEPRB010000028">
    <property type="protein sequence ID" value="KAG2225386.1"/>
    <property type="molecule type" value="Genomic_DNA"/>
</dbReference>
<evidence type="ECO:0000313" key="7">
    <source>
        <dbReference type="Proteomes" id="UP000646827"/>
    </source>
</evidence>
<dbReference type="AlphaFoldDB" id="A0A8H7SA11"/>
<evidence type="ECO:0000256" key="2">
    <source>
        <dbReference type="ARBA" id="ARBA00023163"/>
    </source>
</evidence>
<feature type="compositionally biased region" description="Low complexity" evidence="4">
    <location>
        <begin position="136"/>
        <end position="151"/>
    </location>
</feature>
<evidence type="ECO:0000256" key="3">
    <source>
        <dbReference type="ARBA" id="ARBA00023242"/>
    </source>
</evidence>
<dbReference type="InterPro" id="IPR052406">
    <property type="entry name" value="Chromatin_Remodeling_Comp"/>
</dbReference>
<dbReference type="OrthoDB" id="338531at2759"/>
<evidence type="ECO:0000256" key="4">
    <source>
        <dbReference type="SAM" id="MobiDB-lite"/>
    </source>
</evidence>
<dbReference type="PROSITE" id="PS00028">
    <property type="entry name" value="ZINC_FINGER_C2H2_1"/>
    <property type="match status" value="1"/>
</dbReference>
<gene>
    <name evidence="6" type="ORF">INT45_010022</name>
</gene>
<dbReference type="SUPFAM" id="SSF46774">
    <property type="entry name" value="ARID-like"/>
    <property type="match status" value="1"/>
</dbReference>
<dbReference type="Pfam" id="PF01388">
    <property type="entry name" value="ARID"/>
    <property type="match status" value="1"/>
</dbReference>
<keyword evidence="7" id="KW-1185">Reference proteome</keyword>
<accession>A0A8H7SA11</accession>
<feature type="region of interest" description="Disordered" evidence="4">
    <location>
        <begin position="493"/>
        <end position="512"/>
    </location>
</feature>
<feature type="region of interest" description="Disordered" evidence="4">
    <location>
        <begin position="126"/>
        <end position="162"/>
    </location>
</feature>